<proteinExistence type="predicted"/>
<dbReference type="SUPFAM" id="SSF46785">
    <property type="entry name" value="Winged helix' DNA-binding domain"/>
    <property type="match status" value="1"/>
</dbReference>
<name>M0IBC2_9EURY</name>
<evidence type="ECO:0000259" key="1">
    <source>
        <dbReference type="Pfam" id="PF08350"/>
    </source>
</evidence>
<accession>M0IBC2</accession>
<dbReference type="AlphaFoldDB" id="M0IBC2"/>
<organism evidence="3 4">
    <name type="scientific">Haloferax mucosum ATCC BAA-1512</name>
    <dbReference type="NCBI Taxonomy" id="662479"/>
    <lineage>
        <taxon>Archaea</taxon>
        <taxon>Methanobacteriati</taxon>
        <taxon>Methanobacteriota</taxon>
        <taxon>Stenosarchaea group</taxon>
        <taxon>Halobacteria</taxon>
        <taxon>Halobacteriales</taxon>
        <taxon>Haloferacaceae</taxon>
        <taxon>Haloferax</taxon>
    </lineage>
</organism>
<dbReference type="Pfam" id="PF25213">
    <property type="entry name" value="HVO_A0261_N"/>
    <property type="match status" value="1"/>
</dbReference>
<dbReference type="Proteomes" id="UP000011550">
    <property type="component" value="Unassembled WGS sequence"/>
</dbReference>
<reference evidence="3 4" key="1">
    <citation type="journal article" date="2014" name="PLoS Genet.">
        <title>Phylogenetically driven sequencing of extremely halophilic archaea reveals strategies for static and dynamic osmo-response.</title>
        <authorList>
            <person name="Becker E.A."/>
            <person name="Seitzer P.M."/>
            <person name="Tritt A."/>
            <person name="Larsen D."/>
            <person name="Krusor M."/>
            <person name="Yao A.I."/>
            <person name="Wu D."/>
            <person name="Madern D."/>
            <person name="Eisen J.A."/>
            <person name="Darling A.E."/>
            <person name="Facciotti M.T."/>
        </authorList>
    </citation>
    <scope>NUCLEOTIDE SEQUENCE [LARGE SCALE GENOMIC DNA]</scope>
    <source>
        <strain evidence="3 4">ATCC BAA-1512</strain>
    </source>
</reference>
<dbReference type="InterPro" id="IPR013561">
    <property type="entry name" value="FilR1_middle_dom"/>
</dbReference>
<keyword evidence="4" id="KW-1185">Reference proteome</keyword>
<dbReference type="EMBL" id="AOLN01000013">
    <property type="protein sequence ID" value="ELZ94085.1"/>
    <property type="molecule type" value="Genomic_DNA"/>
</dbReference>
<dbReference type="Gene3D" id="1.10.10.10">
    <property type="entry name" value="Winged helix-like DNA-binding domain superfamily/Winged helix DNA-binding domain"/>
    <property type="match status" value="1"/>
</dbReference>
<gene>
    <name evidence="3" type="ORF">C440_10708</name>
</gene>
<dbReference type="Pfam" id="PF08350">
    <property type="entry name" value="FilR1_middle"/>
    <property type="match status" value="1"/>
</dbReference>
<dbReference type="InterPro" id="IPR057527">
    <property type="entry name" value="HVO_A0261-like_N"/>
</dbReference>
<protein>
    <submittedName>
        <fullName evidence="3">Uncharacterized protein</fullName>
    </submittedName>
</protein>
<dbReference type="InterPro" id="IPR036390">
    <property type="entry name" value="WH_DNA-bd_sf"/>
</dbReference>
<dbReference type="InterPro" id="IPR036388">
    <property type="entry name" value="WH-like_DNA-bd_sf"/>
</dbReference>
<comment type="caution">
    <text evidence="3">The sequence shown here is derived from an EMBL/GenBank/DDBJ whole genome shotgun (WGS) entry which is preliminary data.</text>
</comment>
<evidence type="ECO:0000313" key="3">
    <source>
        <dbReference type="EMBL" id="ELZ94085.1"/>
    </source>
</evidence>
<dbReference type="PATRIC" id="fig|662479.7.peg.2170"/>
<feature type="domain" description="HVO-A0261-like N-terminal" evidence="2">
    <location>
        <begin position="2"/>
        <end position="51"/>
    </location>
</feature>
<evidence type="ECO:0000259" key="2">
    <source>
        <dbReference type="Pfam" id="PF25213"/>
    </source>
</evidence>
<feature type="domain" description="Methanogenesis regulatory protein FilR1 middle" evidence="1">
    <location>
        <begin position="89"/>
        <end position="217"/>
    </location>
</feature>
<evidence type="ECO:0000313" key="4">
    <source>
        <dbReference type="Proteomes" id="UP000011550"/>
    </source>
</evidence>
<dbReference type="STRING" id="662479.C440_10708"/>
<sequence length="231" mass="24935">MADDLDVSRSTVNRALRNLVDAGVVKRRGNVYETTLTGRAALDAFNQCVRSLRGIVTARDLLSMLPPDAPLDPVFFSGATVHTSTPQIPDSVMQRLFGSIEDADCLYGVAPVALAGQLRPFYETATAGGTTVEMILSNELFEKLVDTPDSRAVIAEQLRRETVTIYRTDVPFGFGLWTVGDEAGIVVYTDTGVGGIARNDEDDAVSWAKAQFDSLREEATLVTDAALDGDE</sequence>